<keyword evidence="4" id="KW-0143">Chaperone</keyword>
<protein>
    <submittedName>
        <fullName evidence="6">ESAT-6 protein secretion system EspG family protein</fullName>
    </submittedName>
</protein>
<proteinExistence type="inferred from homology"/>
<dbReference type="Proteomes" id="UP000233766">
    <property type="component" value="Unassembled WGS sequence"/>
</dbReference>
<comment type="subcellular location">
    <subcellularLocation>
        <location evidence="1">Cytoplasm</location>
    </subcellularLocation>
</comment>
<accession>A0A2N3WWD8</accession>
<evidence type="ECO:0000313" key="6">
    <source>
        <dbReference type="EMBL" id="PKV98189.1"/>
    </source>
</evidence>
<dbReference type="InterPro" id="IPR025734">
    <property type="entry name" value="EspG"/>
</dbReference>
<gene>
    <name evidence="6" type="ORF">ATK86_0199</name>
</gene>
<evidence type="ECO:0000256" key="3">
    <source>
        <dbReference type="ARBA" id="ARBA00022490"/>
    </source>
</evidence>
<dbReference type="RefSeq" id="WP_101462693.1">
    <property type="nucleotide sequence ID" value="NZ_PJMW01000001.1"/>
</dbReference>
<sequence>MSQTWEFTDLEFNLLCEDVRRGELPAPFIFTSRTRLEEDYEREKSQVRQQLRRRLDHDLDALAGAIAKPDVFVVAHAWNDEDFGNPAARVRVHAIRHRARGYVITQRPGETLAHSGGFDAVECDPYSLADTVIGLLPSCGAGKLADIALSLPDSTPTQERDRSVSSIADDDDGPSDDSARSAGFFATPALSTGIVKVLQGRSKYGPRGRIEAGLLWRDLPDDGRYVIPLDDPDPVARAMSSDLLGLWVRDRIEEILTRMESHSETEE</sequence>
<feature type="region of interest" description="Disordered" evidence="5">
    <location>
        <begin position="152"/>
        <end position="182"/>
    </location>
</feature>
<comment type="similarity">
    <text evidence="2">Belongs to the EspG family.</text>
</comment>
<dbReference type="EMBL" id="PJMW01000001">
    <property type="protein sequence ID" value="PKV98189.1"/>
    <property type="molecule type" value="Genomic_DNA"/>
</dbReference>
<evidence type="ECO:0000256" key="2">
    <source>
        <dbReference type="ARBA" id="ARBA00006411"/>
    </source>
</evidence>
<evidence type="ECO:0000256" key="4">
    <source>
        <dbReference type="ARBA" id="ARBA00023186"/>
    </source>
</evidence>
<keyword evidence="7" id="KW-1185">Reference proteome</keyword>
<comment type="caution">
    <text evidence="6">The sequence shown here is derived from an EMBL/GenBank/DDBJ whole genome shotgun (WGS) entry which is preliminary data.</text>
</comment>
<evidence type="ECO:0000313" key="7">
    <source>
        <dbReference type="Proteomes" id="UP000233766"/>
    </source>
</evidence>
<organism evidence="6 7">
    <name type="scientific">Nocardia fluminea</name>
    <dbReference type="NCBI Taxonomy" id="134984"/>
    <lineage>
        <taxon>Bacteria</taxon>
        <taxon>Bacillati</taxon>
        <taxon>Actinomycetota</taxon>
        <taxon>Actinomycetes</taxon>
        <taxon>Mycobacteriales</taxon>
        <taxon>Nocardiaceae</taxon>
        <taxon>Nocardia</taxon>
    </lineage>
</organism>
<dbReference type="Pfam" id="PF14011">
    <property type="entry name" value="ESX-1_EspG"/>
    <property type="match status" value="1"/>
</dbReference>
<evidence type="ECO:0000256" key="5">
    <source>
        <dbReference type="SAM" id="MobiDB-lite"/>
    </source>
</evidence>
<dbReference type="OrthoDB" id="4561431at2"/>
<keyword evidence="3" id="KW-0963">Cytoplasm</keyword>
<dbReference type="AlphaFoldDB" id="A0A2N3WWD8"/>
<evidence type="ECO:0000256" key="1">
    <source>
        <dbReference type="ARBA" id="ARBA00004496"/>
    </source>
</evidence>
<name>A0A2N3WWD8_9NOCA</name>
<reference evidence="6 7" key="1">
    <citation type="submission" date="2017-12" db="EMBL/GenBank/DDBJ databases">
        <title>Sequencing the genomes of 1000 Actinobacteria strains.</title>
        <authorList>
            <person name="Klenk H.-P."/>
        </authorList>
    </citation>
    <scope>NUCLEOTIDE SEQUENCE [LARGE SCALE GENOMIC DNA]</scope>
    <source>
        <strain evidence="6 7">DSM 44489</strain>
    </source>
</reference>